<dbReference type="InterPro" id="IPR023867">
    <property type="entry name" value="Sulphatase_maturase_rSAM"/>
</dbReference>
<dbReference type="RefSeq" id="WP_132847128.1">
    <property type="nucleotide sequence ID" value="NZ_CP058648.1"/>
</dbReference>
<dbReference type="InterPro" id="IPR024025">
    <property type="entry name" value="SCIFF_rSAM_maturase"/>
</dbReference>
<dbReference type="SFLD" id="SFLDG01067">
    <property type="entry name" value="SPASM/twitch_domain_containing"/>
    <property type="match status" value="1"/>
</dbReference>
<evidence type="ECO:0000313" key="9">
    <source>
        <dbReference type="Proteomes" id="UP000295504"/>
    </source>
</evidence>
<dbReference type="SFLD" id="SFLDG01384">
    <property type="entry name" value="thioether_bond_formation_requi"/>
    <property type="match status" value="1"/>
</dbReference>
<evidence type="ECO:0000256" key="4">
    <source>
        <dbReference type="ARBA" id="ARBA00022723"/>
    </source>
</evidence>
<comment type="cofactor">
    <cofactor evidence="1">
        <name>[4Fe-4S] cluster</name>
        <dbReference type="ChEBI" id="CHEBI:49883"/>
    </cofactor>
</comment>
<reference evidence="8 9" key="1">
    <citation type="submission" date="2019-03" db="EMBL/GenBank/DDBJ databases">
        <title>Genomic Encyclopedia of Type Strains, Phase IV (KMG-IV): sequencing the most valuable type-strain genomes for metagenomic binning, comparative biology and taxonomic classification.</title>
        <authorList>
            <person name="Goeker M."/>
        </authorList>
    </citation>
    <scope>NUCLEOTIDE SEQUENCE [LARGE SCALE GENOMIC DNA]</scope>
    <source>
        <strain evidence="8 9">DSM 100013</strain>
    </source>
</reference>
<evidence type="ECO:0000313" key="8">
    <source>
        <dbReference type="EMBL" id="TCQ07950.1"/>
    </source>
</evidence>
<gene>
    <name evidence="8" type="ORF">EDD79_100133</name>
</gene>
<dbReference type="PANTHER" id="PTHR43273">
    <property type="entry name" value="ANAEROBIC SULFATASE-MATURATING ENZYME HOMOLOG ASLB-RELATED"/>
    <property type="match status" value="1"/>
</dbReference>
<dbReference type="InterPro" id="IPR000385">
    <property type="entry name" value="MoaA_NifB_PqqE_Fe-S-bd_CS"/>
</dbReference>
<dbReference type="PROSITE" id="PS01305">
    <property type="entry name" value="MOAA_NIFB_PQQE"/>
    <property type="match status" value="1"/>
</dbReference>
<dbReference type="InterPro" id="IPR013785">
    <property type="entry name" value="Aldolase_TIM"/>
</dbReference>
<dbReference type="CDD" id="cd21124">
    <property type="entry name" value="SPASM_CteB-like"/>
    <property type="match status" value="1"/>
</dbReference>
<dbReference type="PROSITE" id="PS51918">
    <property type="entry name" value="RADICAL_SAM"/>
    <property type="match status" value="1"/>
</dbReference>
<dbReference type="GO" id="GO:0016491">
    <property type="term" value="F:oxidoreductase activity"/>
    <property type="evidence" value="ECO:0007669"/>
    <property type="project" value="InterPro"/>
</dbReference>
<proteinExistence type="predicted"/>
<evidence type="ECO:0000256" key="2">
    <source>
        <dbReference type="ARBA" id="ARBA00022485"/>
    </source>
</evidence>
<dbReference type="Pfam" id="PF04055">
    <property type="entry name" value="Radical_SAM"/>
    <property type="match status" value="1"/>
</dbReference>
<dbReference type="EMBL" id="SLYC01000001">
    <property type="protein sequence ID" value="TCQ07950.1"/>
    <property type="molecule type" value="Genomic_DNA"/>
</dbReference>
<evidence type="ECO:0000256" key="3">
    <source>
        <dbReference type="ARBA" id="ARBA00022691"/>
    </source>
</evidence>
<keyword evidence="2" id="KW-0004">4Fe-4S</keyword>
<dbReference type="PANTHER" id="PTHR43273:SF8">
    <property type="entry name" value="RADICAL SAM DOMAIN PROTEIN"/>
    <property type="match status" value="1"/>
</dbReference>
<dbReference type="InterPro" id="IPR023885">
    <property type="entry name" value="4Fe4S-binding_SPASM_dom"/>
</dbReference>
<dbReference type="SUPFAM" id="SSF102114">
    <property type="entry name" value="Radical SAM enzymes"/>
    <property type="match status" value="1"/>
</dbReference>
<dbReference type="CDD" id="cd01335">
    <property type="entry name" value="Radical_SAM"/>
    <property type="match status" value="1"/>
</dbReference>
<keyword evidence="5" id="KW-0408">Iron</keyword>
<dbReference type="GO" id="GO:0046872">
    <property type="term" value="F:metal ion binding"/>
    <property type="evidence" value="ECO:0007669"/>
    <property type="project" value="UniProtKB-KW"/>
</dbReference>
<dbReference type="GO" id="GO:0051539">
    <property type="term" value="F:4 iron, 4 sulfur cluster binding"/>
    <property type="evidence" value="ECO:0007669"/>
    <property type="project" value="UniProtKB-KW"/>
</dbReference>
<accession>A0A4R2TVE3</accession>
<dbReference type="NCBIfam" id="TIGR04085">
    <property type="entry name" value="rSAM_more_4Fe4S"/>
    <property type="match status" value="1"/>
</dbReference>
<dbReference type="AlphaFoldDB" id="A0A4R2TVE3"/>
<evidence type="ECO:0000256" key="1">
    <source>
        <dbReference type="ARBA" id="ARBA00001966"/>
    </source>
</evidence>
<dbReference type="OrthoDB" id="9808591at2"/>
<evidence type="ECO:0000259" key="7">
    <source>
        <dbReference type="PROSITE" id="PS51918"/>
    </source>
</evidence>
<organism evidence="8 9">
    <name type="scientific">Serpentinicella alkaliphila</name>
    <dbReference type="NCBI Taxonomy" id="1734049"/>
    <lineage>
        <taxon>Bacteria</taxon>
        <taxon>Bacillati</taxon>
        <taxon>Bacillota</taxon>
        <taxon>Clostridia</taxon>
        <taxon>Peptostreptococcales</taxon>
        <taxon>Natronincolaceae</taxon>
        <taxon>Serpentinicella</taxon>
    </lineage>
</organism>
<dbReference type="InterPro" id="IPR047602">
    <property type="entry name" value="SPASM_CteB-like"/>
</dbReference>
<evidence type="ECO:0000256" key="6">
    <source>
        <dbReference type="ARBA" id="ARBA00023014"/>
    </source>
</evidence>
<feature type="domain" description="Radical SAM core" evidence="7">
    <location>
        <begin position="88"/>
        <end position="318"/>
    </location>
</feature>
<dbReference type="Pfam" id="PF13186">
    <property type="entry name" value="SPASM"/>
    <property type="match status" value="1"/>
</dbReference>
<dbReference type="SFLD" id="SFLDG01386">
    <property type="entry name" value="main_SPASM_domain-containing"/>
    <property type="match status" value="1"/>
</dbReference>
<dbReference type="SFLD" id="SFLDS00029">
    <property type="entry name" value="Radical_SAM"/>
    <property type="match status" value="1"/>
</dbReference>
<keyword evidence="4" id="KW-0479">Metal-binding</keyword>
<dbReference type="InterPro" id="IPR007197">
    <property type="entry name" value="rSAM"/>
</dbReference>
<keyword evidence="3" id="KW-0949">S-adenosyl-L-methionine</keyword>
<name>A0A4R2TVE3_9FIRM</name>
<dbReference type="Proteomes" id="UP000295504">
    <property type="component" value="Unassembled WGS sequence"/>
</dbReference>
<keyword evidence="9" id="KW-1185">Reference proteome</keyword>
<protein>
    <recommendedName>
        <fullName evidence="7">Radical SAM core domain-containing protein</fullName>
    </recommendedName>
</protein>
<comment type="caution">
    <text evidence="8">The sequence shown here is derived from an EMBL/GenBank/DDBJ whole genome shotgun (WGS) entry which is preliminary data.</text>
</comment>
<evidence type="ECO:0000256" key="5">
    <source>
        <dbReference type="ARBA" id="ARBA00023004"/>
    </source>
</evidence>
<dbReference type="Gene3D" id="3.20.20.70">
    <property type="entry name" value="Aldolase class I"/>
    <property type="match status" value="1"/>
</dbReference>
<dbReference type="InterPro" id="IPR058240">
    <property type="entry name" value="rSAM_sf"/>
</dbReference>
<sequence>MIHKFHSEGTYVVLDVNSGAVHVVDEIAFNVLDYYPQKDKLEVVGILSQKYDSQDIKEAIEEIDTLIKDGLLYREERYITHENFINKKPVVKALCLHIAHDCNIRCQYCFASQGNFKGERSMMSVDIGKKAIDFLLEKSGTRRNLEVDFFGGEPLMNMDTIKEIVSYGRLKEKEYNKNIRFTLTTNGVLLNDENMKYINDEIHNIVLSIDGRPETNDKMRYTINGDGTYELILPKIKKMAELRKDKHYYVRGTFTRHNKDFAEDVLHLADLGFENLSVEPVVAEPHHDYAIREEDLPQIFMQYDYLADQLLKRSKTDKKFNFFHFNIDLNQGPCVIKRLLGCGAGAEYLAVTPEGELYPCHQFVGNEKFKVGNVIDVSLDTTLYNHFSEAHVYNKEKCNECWAKFYCSGGCHANAYNFNQDIYKPYSIGCEMEKKRIECAIMIQAKLSNEEQM</sequence>
<dbReference type="NCBIfam" id="TIGR03974">
    <property type="entry name" value="rSAM_six_Cys"/>
    <property type="match status" value="1"/>
</dbReference>
<keyword evidence="6" id="KW-0411">Iron-sulfur</keyword>